<dbReference type="EMBL" id="JBANRG010000046">
    <property type="protein sequence ID" value="KAK7445726.1"/>
    <property type="molecule type" value="Genomic_DNA"/>
</dbReference>
<comment type="caution">
    <text evidence="2">The sequence shown here is derived from an EMBL/GenBank/DDBJ whole genome shotgun (WGS) entry which is preliminary data.</text>
</comment>
<evidence type="ECO:0000256" key="1">
    <source>
        <dbReference type="SAM" id="MobiDB-lite"/>
    </source>
</evidence>
<reference evidence="2 3" key="1">
    <citation type="submission" date="2024-01" db="EMBL/GenBank/DDBJ databases">
        <title>A draft genome for the cacao thread blight pathogen Marasmiellus scandens.</title>
        <authorList>
            <person name="Baruah I.K."/>
            <person name="Leung J."/>
            <person name="Bukari Y."/>
            <person name="Amoako-Attah I."/>
            <person name="Meinhardt L.W."/>
            <person name="Bailey B.A."/>
            <person name="Cohen S.P."/>
        </authorList>
    </citation>
    <scope>NUCLEOTIDE SEQUENCE [LARGE SCALE GENOMIC DNA]</scope>
    <source>
        <strain evidence="2 3">GH-19</strain>
    </source>
</reference>
<gene>
    <name evidence="2" type="ORF">VKT23_014721</name>
</gene>
<sequence>MDISHYRSWEKSYTILSSQSLPDASSLWYANGTPSTFPDNTSNARSTAALSTHSINACDSCFLYCCRNDDRKFLQAMEEGRKICRRRLQWLWYCIEVAAPESEKPERLPVWRLLINSDVIWLMWGDGDELRDLGLQDAPEVQQSCNRLEEDDLKSVACLLSQRIDHHSQGCCTLTPLPSFLTEIQKMSVQMRLTIILWKSLLACRRIKYSLNASSLNHEIPYLVPQWWKMIPDTIKEGDALQVNEHSWQVFCDRLKQRGHTSHEEHPKKYMWQVWVTVQDVLHNLIYIDIPSAKCEQCIKIRELSTGRLERVKPHVALLWCLVMNTDIFLNGLYFPPFDHPIKHFQGYFVIPSPDTHSFQKEDLVENLFNPVTLEKVDQWFNSLQAKEKGCGMEYDILLDPFLQHTIATLQPLPASWHELLKKNERDLSPHWTEIEVAISNIQSSSPYSISDPNKPFHPASWLCAVVFFTVVKSFGFGSLSTHIFTRRMQCDNDTGKMLVQAALLLETPATQRFQNALKNSGHTCWSGKSCGGYSMADLYSSACSMLLDTSQIPLVGCDQAIQERSESCLVCCANNTFRDLSNSDFLDGIDIAKTTFSRTLRQQHQLENRTKRFIYKLNFTRRNSSLRYHCKKIHREDLHRLHKVLDALTNHVQYALENDESLELFDKYGDIDFGYIGREDGSESELEFDDERATSSQVTIPIDSSSQESEPNQLCEGTLTGAAPLQTAPSSTSLVPLPSNPPFNSGHNTYLSNSDTYNLDDYVGFEDAIASQPIGIYHTSSVSNLQEQTDIPPQSIQSKPKDTGATTSSGNPSWILPISPVSFPQGLKSTVTESTYNQPSVSNNMFIWKPGKPGNSCGASNQPQKLRVDLKRNIIKEKLVSMLKEHKVYNGRLPWKDLFPFVERHGLEIQNWPRHIPEPRTHNGIDKAPQEEVKAIYEALFEKNPPSLRMRISKKRINPIIVDFSDSSSIFVETLRDKGKKRAMDKNEDDEQRASSRRRI</sequence>
<protein>
    <submittedName>
        <fullName evidence="2">Uncharacterized protein</fullName>
    </submittedName>
</protein>
<proteinExistence type="predicted"/>
<organism evidence="2 3">
    <name type="scientific">Marasmiellus scandens</name>
    <dbReference type="NCBI Taxonomy" id="2682957"/>
    <lineage>
        <taxon>Eukaryota</taxon>
        <taxon>Fungi</taxon>
        <taxon>Dikarya</taxon>
        <taxon>Basidiomycota</taxon>
        <taxon>Agaricomycotina</taxon>
        <taxon>Agaricomycetes</taxon>
        <taxon>Agaricomycetidae</taxon>
        <taxon>Agaricales</taxon>
        <taxon>Marasmiineae</taxon>
        <taxon>Omphalotaceae</taxon>
        <taxon>Marasmiellus</taxon>
    </lineage>
</organism>
<accession>A0ABR1J4A5</accession>
<keyword evidence="3" id="KW-1185">Reference proteome</keyword>
<evidence type="ECO:0000313" key="2">
    <source>
        <dbReference type="EMBL" id="KAK7445726.1"/>
    </source>
</evidence>
<dbReference type="Proteomes" id="UP001498398">
    <property type="component" value="Unassembled WGS sequence"/>
</dbReference>
<feature type="region of interest" description="Disordered" evidence="1">
    <location>
        <begin position="793"/>
        <end position="812"/>
    </location>
</feature>
<feature type="region of interest" description="Disordered" evidence="1">
    <location>
        <begin position="979"/>
        <end position="1001"/>
    </location>
</feature>
<evidence type="ECO:0000313" key="3">
    <source>
        <dbReference type="Proteomes" id="UP001498398"/>
    </source>
</evidence>
<name>A0ABR1J4A5_9AGAR</name>